<dbReference type="Proteomes" id="UP001239909">
    <property type="component" value="Unassembled WGS sequence"/>
</dbReference>
<dbReference type="Pfam" id="PF04343">
    <property type="entry name" value="DUF488"/>
    <property type="match status" value="1"/>
</dbReference>
<dbReference type="PANTHER" id="PTHR39337:SF1">
    <property type="entry name" value="BLR5642 PROTEIN"/>
    <property type="match status" value="1"/>
</dbReference>
<proteinExistence type="predicted"/>
<dbReference type="InterPro" id="IPR014519">
    <property type="entry name" value="UCP024492"/>
</dbReference>
<dbReference type="RefSeq" id="WP_285670073.1">
    <property type="nucleotide sequence ID" value="NZ_BSYI01000003.1"/>
</dbReference>
<dbReference type="InterPro" id="IPR007438">
    <property type="entry name" value="DUF488"/>
</dbReference>
<dbReference type="PANTHER" id="PTHR39337">
    <property type="entry name" value="BLR5642 PROTEIN"/>
    <property type="match status" value="1"/>
</dbReference>
<gene>
    <name evidence="1" type="ORF">LNKW23_06300</name>
</gene>
<comment type="caution">
    <text evidence="1">The sequence shown here is derived from an EMBL/GenBank/DDBJ whole genome shotgun (WGS) entry which is preliminary data.</text>
</comment>
<protein>
    <recommendedName>
        <fullName evidence="3">DUF488 domain-containing protein</fullName>
    </recommendedName>
</protein>
<evidence type="ECO:0000313" key="1">
    <source>
        <dbReference type="EMBL" id="GMG81417.1"/>
    </source>
</evidence>
<evidence type="ECO:0000313" key="2">
    <source>
        <dbReference type="Proteomes" id="UP001239909"/>
    </source>
</evidence>
<organism evidence="1 2">
    <name type="scientific">Paralimibaculum aggregatum</name>
    <dbReference type="NCBI Taxonomy" id="3036245"/>
    <lineage>
        <taxon>Bacteria</taxon>
        <taxon>Pseudomonadati</taxon>
        <taxon>Pseudomonadota</taxon>
        <taxon>Alphaproteobacteria</taxon>
        <taxon>Rhodobacterales</taxon>
        <taxon>Paracoccaceae</taxon>
        <taxon>Paralimibaculum</taxon>
    </lineage>
</organism>
<accession>A0ABQ6LEL0</accession>
<evidence type="ECO:0008006" key="3">
    <source>
        <dbReference type="Google" id="ProtNLM"/>
    </source>
</evidence>
<dbReference type="EMBL" id="BSYI01000003">
    <property type="protein sequence ID" value="GMG81417.1"/>
    <property type="molecule type" value="Genomic_DNA"/>
</dbReference>
<dbReference type="PIRSF" id="PIRSF024492">
    <property type="entry name" value="UCP024492"/>
    <property type="match status" value="1"/>
</dbReference>
<keyword evidence="2" id="KW-1185">Reference proteome</keyword>
<name>A0ABQ6LEL0_9RHOB</name>
<reference evidence="1 2" key="1">
    <citation type="submission" date="2023-04" db="EMBL/GenBank/DDBJ databases">
        <title>Marinoamorphus aggregata gen. nov., sp. Nov., isolate from tissue of brittle star Ophioplocus japonicus.</title>
        <authorList>
            <person name="Kawano K."/>
            <person name="Sawayama S."/>
            <person name="Nakagawa S."/>
        </authorList>
    </citation>
    <scope>NUCLEOTIDE SEQUENCE [LARGE SCALE GENOMIC DNA]</scope>
    <source>
        <strain evidence="1 2">NKW23</strain>
    </source>
</reference>
<sequence>MIATIGYAKATQDALIARLQGAGIGRLVDVRAVAASRRAGFSKRVLAASLGEAGIDYVHLRGLGTPKPGRDAARKGRVDEMRAIFAAHLETPEAQDDWARLLALVEEGPLALLCYCEHAAGCHRRVLSERLEAETGRGWTDL</sequence>